<accession>T1JR46</accession>
<name>T1JR46_TETUR</name>
<dbReference type="EMBL" id="CAEY01000444">
    <property type="status" value="NOT_ANNOTATED_CDS"/>
    <property type="molecule type" value="Genomic_DNA"/>
</dbReference>
<dbReference type="HOGENOM" id="CLU_974267_0_0_1"/>
<reference evidence="1" key="2">
    <citation type="submission" date="2015-06" db="UniProtKB">
        <authorList>
            <consortium name="EnsemblMetazoa"/>
        </authorList>
    </citation>
    <scope>IDENTIFICATION</scope>
</reference>
<dbReference type="Proteomes" id="UP000015104">
    <property type="component" value="Unassembled WGS sequence"/>
</dbReference>
<reference evidence="2" key="1">
    <citation type="submission" date="2011-08" db="EMBL/GenBank/DDBJ databases">
        <authorList>
            <person name="Rombauts S."/>
        </authorList>
    </citation>
    <scope>NUCLEOTIDE SEQUENCE</scope>
    <source>
        <strain evidence="2">London</strain>
    </source>
</reference>
<evidence type="ECO:0000313" key="2">
    <source>
        <dbReference type="Proteomes" id="UP000015104"/>
    </source>
</evidence>
<protein>
    <submittedName>
        <fullName evidence="1">Uncharacterized protein</fullName>
    </submittedName>
</protein>
<sequence>MTTPVTIPRNLCSGHDYIDFFICGICGSLAVNWSIHDGAFGQPYCQRVFCGACIDSHSVDPANIIRGRNGIAKIICPTINCNANFQSPILRTPSIFELTSYRNIIVQCPGCGSSFGAERYSNHRVSCTSEPSCSGSLVRDHESGVLALNPSVDNALRDASIRDKRQLVSSHSLGGRFEKYTYGRMTNTPRGVVLRIFFRNRFFRVQVDPSKDFAEFLDEVRGFFRVSGVADLIHIRHVSLKACNSFKDFIKSIPVGAPINLMPRQACVSDPNYFVSYEVKATSAN</sequence>
<keyword evidence="2" id="KW-1185">Reference proteome</keyword>
<proteinExistence type="predicted"/>
<dbReference type="EnsemblMetazoa" id="tetur01g05590.1">
    <property type="protein sequence ID" value="tetur01g05590.1"/>
    <property type="gene ID" value="tetur01g05590"/>
</dbReference>
<evidence type="ECO:0000313" key="1">
    <source>
        <dbReference type="EnsemblMetazoa" id="tetur01g05590.1"/>
    </source>
</evidence>
<dbReference type="AlphaFoldDB" id="T1JR46"/>
<organism evidence="1 2">
    <name type="scientific">Tetranychus urticae</name>
    <name type="common">Two-spotted spider mite</name>
    <dbReference type="NCBI Taxonomy" id="32264"/>
    <lineage>
        <taxon>Eukaryota</taxon>
        <taxon>Metazoa</taxon>
        <taxon>Ecdysozoa</taxon>
        <taxon>Arthropoda</taxon>
        <taxon>Chelicerata</taxon>
        <taxon>Arachnida</taxon>
        <taxon>Acari</taxon>
        <taxon>Acariformes</taxon>
        <taxon>Trombidiformes</taxon>
        <taxon>Prostigmata</taxon>
        <taxon>Eleutherengona</taxon>
        <taxon>Raphignathae</taxon>
        <taxon>Tetranychoidea</taxon>
        <taxon>Tetranychidae</taxon>
        <taxon>Tetranychus</taxon>
    </lineage>
</organism>